<organism evidence="2 3">
    <name type="scientific">Glossina brevipalpis</name>
    <dbReference type="NCBI Taxonomy" id="37001"/>
    <lineage>
        <taxon>Eukaryota</taxon>
        <taxon>Metazoa</taxon>
        <taxon>Ecdysozoa</taxon>
        <taxon>Arthropoda</taxon>
        <taxon>Hexapoda</taxon>
        <taxon>Insecta</taxon>
        <taxon>Pterygota</taxon>
        <taxon>Neoptera</taxon>
        <taxon>Endopterygota</taxon>
        <taxon>Diptera</taxon>
        <taxon>Brachycera</taxon>
        <taxon>Muscomorpha</taxon>
        <taxon>Hippoboscoidea</taxon>
        <taxon>Glossinidae</taxon>
        <taxon>Glossina</taxon>
    </lineage>
</organism>
<evidence type="ECO:0000313" key="3">
    <source>
        <dbReference type="Proteomes" id="UP000091820"/>
    </source>
</evidence>
<feature type="signal peptide" evidence="1">
    <location>
        <begin position="1"/>
        <end position="22"/>
    </location>
</feature>
<dbReference type="VEuPathDB" id="VectorBase:GBRI017292"/>
<proteinExistence type="predicted"/>
<dbReference type="Proteomes" id="UP000091820">
    <property type="component" value="Unassembled WGS sequence"/>
</dbReference>
<accession>A0A1A9WF33</accession>
<name>A0A1A9WF33_9MUSC</name>
<evidence type="ECO:0000313" key="2">
    <source>
        <dbReference type="EnsemblMetazoa" id="GBRI017292-PA"/>
    </source>
</evidence>
<dbReference type="EnsemblMetazoa" id="GBRI017292-RA">
    <property type="protein sequence ID" value="GBRI017292-PA"/>
    <property type="gene ID" value="GBRI017292"/>
</dbReference>
<feature type="chain" id="PRO_5008400312" evidence="1">
    <location>
        <begin position="23"/>
        <end position="74"/>
    </location>
</feature>
<keyword evidence="1" id="KW-0732">Signal</keyword>
<keyword evidence="3" id="KW-1185">Reference proteome</keyword>
<sequence length="74" mass="8528">MLTFKKEFLTLILMKLMHFNQAALFYPSNSAYGLFAAIAVPLDLPHRNVFVSYNFEANYNLPQNWGLPPYAVML</sequence>
<reference evidence="3" key="1">
    <citation type="submission" date="2014-03" db="EMBL/GenBank/DDBJ databases">
        <authorList>
            <person name="Aksoy S."/>
            <person name="Warren W."/>
            <person name="Wilson R.K."/>
        </authorList>
    </citation>
    <scope>NUCLEOTIDE SEQUENCE [LARGE SCALE GENOMIC DNA]</scope>
    <source>
        <strain evidence="3">IAEA</strain>
    </source>
</reference>
<reference evidence="2" key="2">
    <citation type="submission" date="2020-05" db="UniProtKB">
        <authorList>
            <consortium name="EnsemblMetazoa"/>
        </authorList>
    </citation>
    <scope>IDENTIFICATION</scope>
    <source>
        <strain evidence="2">IAEA</strain>
    </source>
</reference>
<dbReference type="AlphaFoldDB" id="A0A1A9WF33"/>
<protein>
    <submittedName>
        <fullName evidence="2">Uncharacterized protein</fullName>
    </submittedName>
</protein>
<evidence type="ECO:0000256" key="1">
    <source>
        <dbReference type="SAM" id="SignalP"/>
    </source>
</evidence>